<accession>A0A3P6TVV8</accession>
<proteinExistence type="predicted"/>
<dbReference type="PROSITE" id="PS51219">
    <property type="entry name" value="DPCK"/>
    <property type="match status" value="1"/>
</dbReference>
<dbReference type="GO" id="GO:0005524">
    <property type="term" value="F:ATP binding"/>
    <property type="evidence" value="ECO:0007669"/>
    <property type="project" value="UniProtKB-KW"/>
</dbReference>
<evidence type="ECO:0000313" key="4">
    <source>
        <dbReference type="Proteomes" id="UP000271889"/>
    </source>
</evidence>
<dbReference type="Pfam" id="PF01121">
    <property type="entry name" value="CoaE"/>
    <property type="match status" value="1"/>
</dbReference>
<dbReference type="CDD" id="cd02022">
    <property type="entry name" value="DPCK"/>
    <property type="match status" value="1"/>
</dbReference>
<dbReference type="InterPro" id="IPR027417">
    <property type="entry name" value="P-loop_NTPase"/>
</dbReference>
<dbReference type="InterPro" id="IPR001977">
    <property type="entry name" value="Depp_CoAkinase"/>
</dbReference>
<dbReference type="SUPFAM" id="SSF52540">
    <property type="entry name" value="P-loop containing nucleoside triphosphate hydrolases"/>
    <property type="match status" value="1"/>
</dbReference>
<keyword evidence="4" id="KW-1185">Reference proteome</keyword>
<dbReference type="OrthoDB" id="330671at2759"/>
<dbReference type="EMBL" id="UYRV01021722">
    <property type="protein sequence ID" value="VDK70134.1"/>
    <property type="molecule type" value="Genomic_DNA"/>
</dbReference>
<sequence length="138" mass="15187">MSHLDMITIDLLEAIDHVLKETKISSSSRRRSLFSFREDLGKLLRPPTLHPERKGLPYVIGLCGGIACGKSNIAKYLKDEPGFEVIDCDKLAHTCYEPGGELTEAVAKSFDGVVENGVINRKLLGQAVFNDEVRGLCV</sequence>
<dbReference type="AlphaFoldDB" id="A0A3P6TVV8"/>
<organism evidence="3 4">
    <name type="scientific">Cylicostephanus goldi</name>
    <name type="common">Nematode worm</name>
    <dbReference type="NCBI Taxonomy" id="71465"/>
    <lineage>
        <taxon>Eukaryota</taxon>
        <taxon>Metazoa</taxon>
        <taxon>Ecdysozoa</taxon>
        <taxon>Nematoda</taxon>
        <taxon>Chromadorea</taxon>
        <taxon>Rhabditida</taxon>
        <taxon>Rhabditina</taxon>
        <taxon>Rhabditomorpha</taxon>
        <taxon>Strongyloidea</taxon>
        <taxon>Strongylidae</taxon>
        <taxon>Cylicostephanus</taxon>
    </lineage>
</organism>
<dbReference type="GO" id="GO:0004140">
    <property type="term" value="F:dephospho-CoA kinase activity"/>
    <property type="evidence" value="ECO:0007669"/>
    <property type="project" value="InterPro"/>
</dbReference>
<evidence type="ECO:0000256" key="1">
    <source>
        <dbReference type="ARBA" id="ARBA00022741"/>
    </source>
</evidence>
<evidence type="ECO:0000256" key="2">
    <source>
        <dbReference type="ARBA" id="ARBA00022840"/>
    </source>
</evidence>
<protein>
    <submittedName>
        <fullName evidence="3">Uncharacterized protein</fullName>
    </submittedName>
</protein>
<dbReference type="Proteomes" id="UP000271889">
    <property type="component" value="Unassembled WGS sequence"/>
</dbReference>
<dbReference type="Gene3D" id="3.40.50.300">
    <property type="entry name" value="P-loop containing nucleotide triphosphate hydrolases"/>
    <property type="match status" value="1"/>
</dbReference>
<evidence type="ECO:0000313" key="3">
    <source>
        <dbReference type="EMBL" id="VDK70134.1"/>
    </source>
</evidence>
<name>A0A3P6TVV8_CYLGO</name>
<keyword evidence="1" id="KW-0547">Nucleotide-binding</keyword>
<dbReference type="GO" id="GO:0015937">
    <property type="term" value="P:coenzyme A biosynthetic process"/>
    <property type="evidence" value="ECO:0007669"/>
    <property type="project" value="InterPro"/>
</dbReference>
<reference evidence="3 4" key="1">
    <citation type="submission" date="2018-11" db="EMBL/GenBank/DDBJ databases">
        <authorList>
            <consortium name="Pathogen Informatics"/>
        </authorList>
    </citation>
    <scope>NUCLEOTIDE SEQUENCE [LARGE SCALE GENOMIC DNA]</scope>
</reference>
<dbReference type="NCBIfam" id="TIGR00152">
    <property type="entry name" value="dephospho-CoA kinase"/>
    <property type="match status" value="1"/>
</dbReference>
<gene>
    <name evidence="3" type="ORF">CGOC_LOCUS6584</name>
</gene>
<keyword evidence="2" id="KW-0067">ATP-binding</keyword>